<dbReference type="InterPro" id="IPR051916">
    <property type="entry name" value="GPI-anchor_lipid_remodeler"/>
</dbReference>
<dbReference type="Gene3D" id="3.60.10.10">
    <property type="entry name" value="Endonuclease/exonuclease/phosphatase"/>
    <property type="match status" value="1"/>
</dbReference>
<dbReference type="Pfam" id="PF03372">
    <property type="entry name" value="Exo_endo_phos"/>
    <property type="match status" value="1"/>
</dbReference>
<organism evidence="3 4">
    <name type="scientific">Streptomyces noboritoensis</name>
    <dbReference type="NCBI Taxonomy" id="67337"/>
    <lineage>
        <taxon>Bacteria</taxon>
        <taxon>Bacillati</taxon>
        <taxon>Actinomycetota</taxon>
        <taxon>Actinomycetes</taxon>
        <taxon>Kitasatosporales</taxon>
        <taxon>Streptomycetaceae</taxon>
        <taxon>Streptomyces</taxon>
    </lineage>
</organism>
<feature type="chain" id="PRO_5046870169" evidence="1">
    <location>
        <begin position="25"/>
        <end position="269"/>
    </location>
</feature>
<name>A0ABV6TGH5_9ACTN</name>
<keyword evidence="1" id="KW-0732">Signal</keyword>
<protein>
    <submittedName>
        <fullName evidence="3">Endonuclease/exonuclease/phosphatase family protein</fullName>
    </submittedName>
</protein>
<proteinExistence type="predicted"/>
<dbReference type="PANTHER" id="PTHR14859">
    <property type="entry name" value="CALCOFLUOR WHITE HYPERSENSITIVE PROTEIN PRECURSOR"/>
    <property type="match status" value="1"/>
</dbReference>
<dbReference type="RefSeq" id="WP_394318790.1">
    <property type="nucleotide sequence ID" value="NZ_JBHMQV010000009.1"/>
</dbReference>
<gene>
    <name evidence="3" type="ORF">ACFH04_12445</name>
</gene>
<evidence type="ECO:0000259" key="2">
    <source>
        <dbReference type="Pfam" id="PF03372"/>
    </source>
</evidence>
<keyword evidence="3" id="KW-0540">Nuclease</keyword>
<dbReference type="SUPFAM" id="SSF56219">
    <property type="entry name" value="DNase I-like"/>
    <property type="match status" value="1"/>
</dbReference>
<evidence type="ECO:0000313" key="3">
    <source>
        <dbReference type="EMBL" id="MFC0844508.1"/>
    </source>
</evidence>
<dbReference type="InterPro" id="IPR036691">
    <property type="entry name" value="Endo/exonu/phosph_ase_sf"/>
</dbReference>
<dbReference type="EMBL" id="JBHMQV010000009">
    <property type="protein sequence ID" value="MFC0844508.1"/>
    <property type="molecule type" value="Genomic_DNA"/>
</dbReference>
<dbReference type="InterPro" id="IPR005135">
    <property type="entry name" value="Endo/exonuclease/phosphatase"/>
</dbReference>
<dbReference type="Proteomes" id="UP001589887">
    <property type="component" value="Unassembled WGS sequence"/>
</dbReference>
<keyword evidence="3" id="KW-0378">Hydrolase</keyword>
<evidence type="ECO:0000313" key="4">
    <source>
        <dbReference type="Proteomes" id="UP001589887"/>
    </source>
</evidence>
<keyword evidence="4" id="KW-1185">Reference proteome</keyword>
<evidence type="ECO:0000256" key="1">
    <source>
        <dbReference type="SAM" id="SignalP"/>
    </source>
</evidence>
<feature type="signal peptide" evidence="1">
    <location>
        <begin position="1"/>
        <end position="24"/>
    </location>
</feature>
<feature type="domain" description="Endonuclease/exonuclease/phosphatase" evidence="2">
    <location>
        <begin position="34"/>
        <end position="259"/>
    </location>
</feature>
<dbReference type="GO" id="GO:0004519">
    <property type="term" value="F:endonuclease activity"/>
    <property type="evidence" value="ECO:0007669"/>
    <property type="project" value="UniProtKB-KW"/>
</dbReference>
<keyword evidence="3" id="KW-0255">Endonuclease</keyword>
<reference evidence="3 4" key="1">
    <citation type="submission" date="2024-09" db="EMBL/GenBank/DDBJ databases">
        <authorList>
            <person name="Sun Q."/>
            <person name="Mori K."/>
        </authorList>
    </citation>
    <scope>NUCLEOTIDE SEQUENCE [LARGE SCALE GENOMIC DNA]</scope>
    <source>
        <strain evidence="3 4">JCM 4557</strain>
    </source>
</reference>
<comment type="caution">
    <text evidence="3">The sequence shown here is derived from an EMBL/GenBank/DDBJ whole genome shotgun (WGS) entry which is preliminary data.</text>
</comment>
<dbReference type="PANTHER" id="PTHR14859:SF15">
    <property type="entry name" value="ENDONUCLEASE_EXONUCLEASE_PHOSPHATASE DOMAIN-CONTAINING PROTEIN"/>
    <property type="match status" value="1"/>
</dbReference>
<accession>A0ABV6TGH5</accession>
<sequence length="269" mass="28780">MCARSALALVLMLISMAAAPTSSAAAARQTLTVLTYNIHHGAGADDDLALDRVARVVKDSGADVIGLQEVDRHYDARSDFVDQAAWLAKRLGMHVVYGANLSLDPPRSGAPRRQYGTAILSRFPVTEAHNTRLPRPRDGEQRGLLEADINVEGTAVRVLTTHLEHTSQTERLAQAEAINGVIEDSSRPTVLVGDLNATPGAREVGVLTRHLGDAWRAAGEGAGYTFDARSPHKRIDYVLTSSGIAARQAEVIDSDASDHLPVSVDITLP</sequence>